<dbReference type="InterPro" id="IPR013785">
    <property type="entry name" value="Aldolase_TIM"/>
</dbReference>
<proteinExistence type="predicted"/>
<accession>X1SMI5</accession>
<dbReference type="EMBL" id="BARW01006489">
    <property type="protein sequence ID" value="GAI76565.1"/>
    <property type="molecule type" value="Genomic_DNA"/>
</dbReference>
<reference evidence="1" key="1">
    <citation type="journal article" date="2014" name="Front. Microbiol.">
        <title>High frequency of phylogenetically diverse reductive dehalogenase-homologous genes in deep subseafloor sedimentary metagenomes.</title>
        <authorList>
            <person name="Kawai M."/>
            <person name="Futagami T."/>
            <person name="Toyoda A."/>
            <person name="Takaki Y."/>
            <person name="Nishi S."/>
            <person name="Hori S."/>
            <person name="Arai W."/>
            <person name="Tsubouchi T."/>
            <person name="Morono Y."/>
            <person name="Uchiyama I."/>
            <person name="Ito T."/>
            <person name="Fujiyama A."/>
            <person name="Inagaki F."/>
            <person name="Takami H."/>
        </authorList>
    </citation>
    <scope>NUCLEOTIDE SEQUENCE</scope>
    <source>
        <strain evidence="1">Expedition CK06-06</strain>
    </source>
</reference>
<protein>
    <submittedName>
        <fullName evidence="1">Uncharacterized protein</fullName>
    </submittedName>
</protein>
<comment type="caution">
    <text evidence="1">The sequence shown here is derived from an EMBL/GenBank/DDBJ whole genome shotgun (WGS) entry which is preliminary data.</text>
</comment>
<dbReference type="AlphaFoldDB" id="X1SMI5"/>
<name>X1SMI5_9ZZZZ</name>
<gene>
    <name evidence="1" type="ORF">S12H4_13625</name>
</gene>
<organism evidence="1">
    <name type="scientific">marine sediment metagenome</name>
    <dbReference type="NCBI Taxonomy" id="412755"/>
    <lineage>
        <taxon>unclassified sequences</taxon>
        <taxon>metagenomes</taxon>
        <taxon>ecological metagenomes</taxon>
    </lineage>
</organism>
<sequence>TDEEVENVKKEIEARIDAGFTGFAVDTSFLFNRDEKAVQGQLNSIIQKGLILFDFIKEKIYICWHEMIDRWNYEKIQKTKQVQAILATKAD</sequence>
<dbReference type="Gene3D" id="3.20.20.70">
    <property type="entry name" value="Aldolase class I"/>
    <property type="match status" value="1"/>
</dbReference>
<evidence type="ECO:0000313" key="1">
    <source>
        <dbReference type="EMBL" id="GAI76565.1"/>
    </source>
</evidence>
<feature type="non-terminal residue" evidence="1">
    <location>
        <position position="1"/>
    </location>
</feature>